<comment type="caution">
    <text evidence="2">The sequence shown here is derived from an EMBL/GenBank/DDBJ whole genome shotgun (WGS) entry which is preliminary data.</text>
</comment>
<gene>
    <name evidence="2" type="ORF">HNQ71_006978</name>
</gene>
<name>A0A841PVM2_9HYPH</name>
<dbReference type="Proteomes" id="UP000556329">
    <property type="component" value="Unassembled WGS sequence"/>
</dbReference>
<protein>
    <submittedName>
        <fullName evidence="2">Uncharacterized protein</fullName>
    </submittedName>
</protein>
<sequence length="33" mass="3517">MPGPQEASGHADHVTLQDFATTEPKPVSELVAR</sequence>
<evidence type="ECO:0000256" key="1">
    <source>
        <dbReference type="SAM" id="MobiDB-lite"/>
    </source>
</evidence>
<evidence type="ECO:0000313" key="3">
    <source>
        <dbReference type="Proteomes" id="UP000556329"/>
    </source>
</evidence>
<evidence type="ECO:0000313" key="2">
    <source>
        <dbReference type="EMBL" id="MBB6414269.1"/>
    </source>
</evidence>
<organism evidence="2 3">
    <name type="scientific">Mesorhizobium sangaii</name>
    <dbReference type="NCBI Taxonomy" id="505389"/>
    <lineage>
        <taxon>Bacteria</taxon>
        <taxon>Pseudomonadati</taxon>
        <taxon>Pseudomonadota</taxon>
        <taxon>Alphaproteobacteria</taxon>
        <taxon>Hyphomicrobiales</taxon>
        <taxon>Phyllobacteriaceae</taxon>
        <taxon>Mesorhizobium</taxon>
    </lineage>
</organism>
<feature type="region of interest" description="Disordered" evidence="1">
    <location>
        <begin position="1"/>
        <end position="33"/>
    </location>
</feature>
<dbReference type="AlphaFoldDB" id="A0A841PVM2"/>
<dbReference type="EMBL" id="JACHEF010000017">
    <property type="protein sequence ID" value="MBB6414269.1"/>
    <property type="molecule type" value="Genomic_DNA"/>
</dbReference>
<proteinExistence type="predicted"/>
<reference evidence="2 3" key="1">
    <citation type="submission" date="2020-08" db="EMBL/GenBank/DDBJ databases">
        <title>Genomic Encyclopedia of Type Strains, Phase IV (KMG-IV): sequencing the most valuable type-strain genomes for metagenomic binning, comparative biology and taxonomic classification.</title>
        <authorList>
            <person name="Goeker M."/>
        </authorList>
    </citation>
    <scope>NUCLEOTIDE SEQUENCE [LARGE SCALE GENOMIC DNA]</scope>
    <source>
        <strain evidence="2 3">DSM 100039</strain>
    </source>
</reference>
<keyword evidence="3" id="KW-1185">Reference proteome</keyword>
<accession>A0A841PVM2</accession>